<dbReference type="PROSITE" id="PS00028">
    <property type="entry name" value="ZINC_FINGER_C2H2_1"/>
    <property type="match status" value="5"/>
</dbReference>
<accession>A0A8C9WCA1</accession>
<evidence type="ECO:0000256" key="3">
    <source>
        <dbReference type="ARBA" id="ARBA00006991"/>
    </source>
</evidence>
<dbReference type="AlphaFoldDB" id="A0A8C9WCA1"/>
<evidence type="ECO:0000256" key="10">
    <source>
        <dbReference type="ARBA" id="ARBA00023163"/>
    </source>
</evidence>
<evidence type="ECO:0000256" key="4">
    <source>
        <dbReference type="ARBA" id="ARBA00022723"/>
    </source>
</evidence>
<reference evidence="15" key="2">
    <citation type="submission" date="2025-08" db="UniProtKB">
        <authorList>
            <consortium name="Ensembl"/>
        </authorList>
    </citation>
    <scope>IDENTIFICATION</scope>
</reference>
<feature type="domain" description="C2H2-type" evidence="14">
    <location>
        <begin position="242"/>
        <end position="269"/>
    </location>
</feature>
<evidence type="ECO:0000256" key="9">
    <source>
        <dbReference type="ARBA" id="ARBA00023125"/>
    </source>
</evidence>
<keyword evidence="7" id="KW-0862">Zinc</keyword>
<dbReference type="OrthoDB" id="654211at2759"/>
<dbReference type="GeneTree" id="ENSGT00940000163676"/>
<dbReference type="SMART" id="SM00355">
    <property type="entry name" value="ZnF_C2H2"/>
    <property type="match status" value="5"/>
</dbReference>
<dbReference type="InterPro" id="IPR036236">
    <property type="entry name" value="Znf_C2H2_sf"/>
</dbReference>
<feature type="compositionally biased region" description="Low complexity" evidence="13">
    <location>
        <begin position="74"/>
        <end position="91"/>
    </location>
</feature>
<comment type="function">
    <text evidence="1">May be involved in transcriptional regulation.</text>
</comment>
<feature type="domain" description="C2H2-type" evidence="14">
    <location>
        <begin position="270"/>
        <end position="298"/>
    </location>
</feature>
<evidence type="ECO:0000313" key="16">
    <source>
        <dbReference type="Proteomes" id="UP000694397"/>
    </source>
</evidence>
<keyword evidence="16" id="KW-1185">Reference proteome</keyword>
<organism evidence="15 16">
    <name type="scientific">Scleropages formosus</name>
    <name type="common">Asian bonytongue</name>
    <name type="synonym">Osteoglossum formosum</name>
    <dbReference type="NCBI Taxonomy" id="113540"/>
    <lineage>
        <taxon>Eukaryota</taxon>
        <taxon>Metazoa</taxon>
        <taxon>Chordata</taxon>
        <taxon>Craniata</taxon>
        <taxon>Vertebrata</taxon>
        <taxon>Euteleostomi</taxon>
        <taxon>Actinopterygii</taxon>
        <taxon>Neopterygii</taxon>
        <taxon>Teleostei</taxon>
        <taxon>Osteoglossocephala</taxon>
        <taxon>Osteoglossomorpha</taxon>
        <taxon>Osteoglossiformes</taxon>
        <taxon>Osteoglossidae</taxon>
        <taxon>Scleropages</taxon>
    </lineage>
</organism>
<dbReference type="PROSITE" id="PS50157">
    <property type="entry name" value="ZINC_FINGER_C2H2_2"/>
    <property type="match status" value="5"/>
</dbReference>
<evidence type="ECO:0000256" key="5">
    <source>
        <dbReference type="ARBA" id="ARBA00022737"/>
    </source>
</evidence>
<keyword evidence="6 12" id="KW-0863">Zinc-finger</keyword>
<evidence type="ECO:0000256" key="11">
    <source>
        <dbReference type="ARBA" id="ARBA00023242"/>
    </source>
</evidence>
<dbReference type="InterPro" id="IPR013087">
    <property type="entry name" value="Znf_C2H2_type"/>
</dbReference>
<dbReference type="GO" id="GO:0010468">
    <property type="term" value="P:regulation of gene expression"/>
    <property type="evidence" value="ECO:0007669"/>
    <property type="project" value="TreeGrafter"/>
</dbReference>
<comment type="subcellular location">
    <subcellularLocation>
        <location evidence="2">Nucleus</location>
    </subcellularLocation>
</comment>
<evidence type="ECO:0000256" key="1">
    <source>
        <dbReference type="ARBA" id="ARBA00003767"/>
    </source>
</evidence>
<evidence type="ECO:0000313" key="15">
    <source>
        <dbReference type="Ensembl" id="ENSSFOP00015073494.1"/>
    </source>
</evidence>
<dbReference type="FunFam" id="3.30.160.60:FF:001822">
    <property type="entry name" value="Zinc finger protein 648"/>
    <property type="match status" value="1"/>
</dbReference>
<reference evidence="15 16" key="1">
    <citation type="submission" date="2019-04" db="EMBL/GenBank/DDBJ databases">
        <authorList>
            <consortium name="Wellcome Sanger Institute Data Sharing"/>
        </authorList>
    </citation>
    <scope>NUCLEOTIDE SEQUENCE [LARGE SCALE GENOMIC DNA]</scope>
</reference>
<dbReference type="FunFam" id="3.30.160.60:FF:000193">
    <property type="entry name" value="Zinc finger protein 300"/>
    <property type="match status" value="1"/>
</dbReference>
<feature type="domain" description="C2H2-type" evidence="14">
    <location>
        <begin position="186"/>
        <end position="213"/>
    </location>
</feature>
<keyword evidence="8" id="KW-0805">Transcription regulation</keyword>
<keyword evidence="10" id="KW-0804">Transcription</keyword>
<evidence type="ECO:0000256" key="12">
    <source>
        <dbReference type="PROSITE-ProRule" id="PRU00042"/>
    </source>
</evidence>
<dbReference type="Ensembl" id="ENSSFOT00015060408.1">
    <property type="protein sequence ID" value="ENSSFOP00015073494.1"/>
    <property type="gene ID" value="ENSSFOG00015011411.2"/>
</dbReference>
<keyword evidence="11" id="KW-0539">Nucleus</keyword>
<dbReference type="InterPro" id="IPR050331">
    <property type="entry name" value="Zinc_finger"/>
</dbReference>
<dbReference type="SUPFAM" id="SSF57667">
    <property type="entry name" value="beta-beta-alpha zinc fingers"/>
    <property type="match status" value="3"/>
</dbReference>
<proteinExistence type="inferred from homology"/>
<comment type="similarity">
    <text evidence="3">Belongs to the krueppel C2H2-type zinc-finger protein family.</text>
</comment>
<protein>
    <submittedName>
        <fullName evidence="15">Zinc finger protein 648</fullName>
    </submittedName>
</protein>
<feature type="region of interest" description="Disordered" evidence="13">
    <location>
        <begin position="56"/>
        <end position="91"/>
    </location>
</feature>
<dbReference type="Gene3D" id="3.30.160.60">
    <property type="entry name" value="Classic Zinc Finger"/>
    <property type="match status" value="5"/>
</dbReference>
<feature type="domain" description="C2H2-type" evidence="14">
    <location>
        <begin position="214"/>
        <end position="241"/>
    </location>
</feature>
<evidence type="ECO:0000256" key="6">
    <source>
        <dbReference type="ARBA" id="ARBA00022771"/>
    </source>
</evidence>
<dbReference type="Proteomes" id="UP000694397">
    <property type="component" value="Chromosome 3"/>
</dbReference>
<feature type="domain" description="C2H2-type" evidence="14">
    <location>
        <begin position="299"/>
        <end position="326"/>
    </location>
</feature>
<name>A0A8C9WCA1_SCLFO</name>
<evidence type="ECO:0000256" key="2">
    <source>
        <dbReference type="ARBA" id="ARBA00004123"/>
    </source>
</evidence>
<dbReference type="GO" id="GO:0005634">
    <property type="term" value="C:nucleus"/>
    <property type="evidence" value="ECO:0007669"/>
    <property type="project" value="UniProtKB-SubCell"/>
</dbReference>
<keyword evidence="5" id="KW-0677">Repeat</keyword>
<dbReference type="PANTHER" id="PTHR16515">
    <property type="entry name" value="PR DOMAIN ZINC FINGER PROTEIN"/>
    <property type="match status" value="1"/>
</dbReference>
<dbReference type="PANTHER" id="PTHR16515:SF49">
    <property type="entry name" value="GASTRULA ZINC FINGER PROTEIN XLCGF49.1-LIKE-RELATED"/>
    <property type="match status" value="1"/>
</dbReference>
<sequence length="329" mass="35992">TVRLSSLQLFKTASEEGNASKRIVKEQFSLGGRTVNHERCLDGAGHLAPEGIPFLDADSVVGDSPPSIGEESDSSFVDSCSVSNSSDTEDSSVWKVSKKVSEMLSGSKNSFPVSHSKHCTRISAPVILEQEAICGSKETSSGCWTQGPPKSPQAAAAASSREQEVPVALVVMKKQGTDGDAGDRPYKCEQCGWAFKKASNLRSHEETHRGLKSHVCELCGKAYSHQGTLQQHRRLHTGERPYSCPFCARTYIWSSDFRKHIRTHTGEKPYACATCGKAFVRSSDLRKHERNIHANDKPLPCPQCGKTFNKPLSLLRHQRTHLGESPSPC</sequence>
<keyword evidence="9" id="KW-0238">DNA-binding</keyword>
<evidence type="ECO:0000256" key="13">
    <source>
        <dbReference type="SAM" id="MobiDB-lite"/>
    </source>
</evidence>
<evidence type="ECO:0000256" key="8">
    <source>
        <dbReference type="ARBA" id="ARBA00023015"/>
    </source>
</evidence>
<dbReference type="FunFam" id="3.30.160.60:FF:000771">
    <property type="entry name" value="zinc finger protein 648"/>
    <property type="match status" value="1"/>
</dbReference>
<keyword evidence="4" id="KW-0479">Metal-binding</keyword>
<dbReference type="FunFam" id="3.30.160.60:FF:002291">
    <property type="entry name" value="Zinc finger protein 648"/>
    <property type="match status" value="1"/>
</dbReference>
<reference evidence="15" key="3">
    <citation type="submission" date="2025-09" db="UniProtKB">
        <authorList>
            <consortium name="Ensembl"/>
        </authorList>
    </citation>
    <scope>IDENTIFICATION</scope>
</reference>
<dbReference type="GO" id="GO:0003677">
    <property type="term" value="F:DNA binding"/>
    <property type="evidence" value="ECO:0007669"/>
    <property type="project" value="UniProtKB-KW"/>
</dbReference>
<dbReference type="GO" id="GO:0008270">
    <property type="term" value="F:zinc ion binding"/>
    <property type="evidence" value="ECO:0007669"/>
    <property type="project" value="UniProtKB-KW"/>
</dbReference>
<dbReference type="Pfam" id="PF00096">
    <property type="entry name" value="zf-C2H2"/>
    <property type="match status" value="5"/>
</dbReference>
<dbReference type="FunFam" id="3.30.160.60:FF:002343">
    <property type="entry name" value="Zinc finger protein 33A"/>
    <property type="match status" value="1"/>
</dbReference>
<evidence type="ECO:0000256" key="7">
    <source>
        <dbReference type="ARBA" id="ARBA00022833"/>
    </source>
</evidence>
<evidence type="ECO:0000259" key="14">
    <source>
        <dbReference type="PROSITE" id="PS50157"/>
    </source>
</evidence>